<keyword evidence="1" id="KW-0812">Transmembrane</keyword>
<evidence type="ECO:0000256" key="1">
    <source>
        <dbReference type="SAM" id="Phobius"/>
    </source>
</evidence>
<proteinExistence type="predicted"/>
<feature type="transmembrane region" description="Helical" evidence="1">
    <location>
        <begin position="175"/>
        <end position="194"/>
    </location>
</feature>
<dbReference type="OrthoDB" id="5513369at2"/>
<dbReference type="STRING" id="1192034.CAP_3848"/>
<evidence type="ECO:0000313" key="3">
    <source>
        <dbReference type="Proteomes" id="UP000019678"/>
    </source>
</evidence>
<evidence type="ECO:0008006" key="4">
    <source>
        <dbReference type="Google" id="ProtNLM"/>
    </source>
</evidence>
<keyword evidence="1" id="KW-1133">Transmembrane helix</keyword>
<feature type="transmembrane region" description="Helical" evidence="1">
    <location>
        <begin position="206"/>
        <end position="225"/>
    </location>
</feature>
<feature type="transmembrane region" description="Helical" evidence="1">
    <location>
        <begin position="386"/>
        <end position="405"/>
    </location>
</feature>
<accession>A0A017T721</accession>
<gene>
    <name evidence="2" type="ORF">CAP_3848</name>
</gene>
<feature type="transmembrane region" description="Helical" evidence="1">
    <location>
        <begin position="335"/>
        <end position="357"/>
    </location>
</feature>
<keyword evidence="3" id="KW-1185">Reference proteome</keyword>
<reference evidence="2 3" key="1">
    <citation type="submission" date="2013-05" db="EMBL/GenBank/DDBJ databases">
        <title>Genome assembly of Chondromyces apiculatus DSM 436.</title>
        <authorList>
            <person name="Sharma G."/>
            <person name="Khatri I."/>
            <person name="Kaur C."/>
            <person name="Mayilraj S."/>
            <person name="Subramanian S."/>
        </authorList>
    </citation>
    <scope>NUCLEOTIDE SEQUENCE [LARGE SCALE GENOMIC DNA]</scope>
    <source>
        <strain evidence="2 3">DSM 436</strain>
    </source>
</reference>
<organism evidence="2 3">
    <name type="scientific">Chondromyces apiculatus DSM 436</name>
    <dbReference type="NCBI Taxonomy" id="1192034"/>
    <lineage>
        <taxon>Bacteria</taxon>
        <taxon>Pseudomonadati</taxon>
        <taxon>Myxococcota</taxon>
        <taxon>Polyangia</taxon>
        <taxon>Polyangiales</taxon>
        <taxon>Polyangiaceae</taxon>
        <taxon>Chondromyces</taxon>
    </lineage>
</organism>
<keyword evidence="1" id="KW-0472">Membrane</keyword>
<feature type="transmembrane region" description="Helical" evidence="1">
    <location>
        <begin position="245"/>
        <end position="266"/>
    </location>
</feature>
<evidence type="ECO:0000313" key="2">
    <source>
        <dbReference type="EMBL" id="EYF04822.1"/>
    </source>
</evidence>
<dbReference type="AlphaFoldDB" id="A0A017T721"/>
<dbReference type="Proteomes" id="UP000019678">
    <property type="component" value="Unassembled WGS sequence"/>
</dbReference>
<comment type="caution">
    <text evidence="2">The sequence shown here is derived from an EMBL/GenBank/DDBJ whole genome shotgun (WGS) entry which is preliminary data.</text>
</comment>
<protein>
    <recommendedName>
        <fullName evidence="4">Membrane protein involved in the export of O-antigen and teichoic acid</fullName>
    </recommendedName>
</protein>
<feature type="transmembrane region" description="Helical" evidence="1">
    <location>
        <begin position="47"/>
        <end position="67"/>
    </location>
</feature>
<name>A0A017T721_9BACT</name>
<feature type="transmembrane region" description="Helical" evidence="1">
    <location>
        <begin position="148"/>
        <end position="169"/>
    </location>
</feature>
<feature type="transmembrane region" description="Helical" evidence="1">
    <location>
        <begin position="88"/>
        <end position="111"/>
    </location>
</feature>
<dbReference type="RefSeq" id="WP_044243384.1">
    <property type="nucleotide sequence ID" value="NZ_ASRX01000029.1"/>
</dbReference>
<dbReference type="EMBL" id="ASRX01000029">
    <property type="protein sequence ID" value="EYF04822.1"/>
    <property type="molecule type" value="Genomic_DNA"/>
</dbReference>
<feature type="transmembrane region" description="Helical" evidence="1">
    <location>
        <begin position="309"/>
        <end position="328"/>
    </location>
</feature>
<feature type="transmembrane region" description="Helical" evidence="1">
    <location>
        <begin position="278"/>
        <end position="297"/>
    </location>
</feature>
<sequence>MSALVGRLRGAVTAVSRGGVGTAVVSLAPRVSSVAAQWLLSLAAGHAAGALFVTCISNGSAVAALVGPGMTPVIVARRRLFTTRRGRALVAGAVGWIAVAALLIALIVGAVREPVGWLGLAAALYACSTVFYNCAPAAWAFWQSSGRFARVLGVSLLVTPVLSSAAALAGAPWPVVALVGLGGALPMGAMLGRVRVGRSLRLALWLVRHAVPLALPSMATAIVYPEALRRGIALYGATSVGKQTLYWSLVLMANVALQSFTAREVVAATGNEARALRRWLAATGVLVVLLAVALSVFRWMYGAEVVPRFLLVGAAVFLVTDGLVFYFAPAVTRPALVVVSWAAAFLVVLGMIVWPAVLWKITVIGPSVIVAILRLPPLLAFPAVRAVAAGALAVLLGGAALALGWP</sequence>
<feature type="transmembrane region" description="Helical" evidence="1">
    <location>
        <begin position="117"/>
        <end position="141"/>
    </location>
</feature>